<dbReference type="KEGG" id="ntr:B0W44_00020"/>
<dbReference type="CDD" id="cd03242">
    <property type="entry name" value="ABC_RecF"/>
    <property type="match status" value="1"/>
</dbReference>
<dbReference type="InterPro" id="IPR027417">
    <property type="entry name" value="P-loop_NTPase"/>
</dbReference>
<evidence type="ECO:0000259" key="14">
    <source>
        <dbReference type="Pfam" id="PF02463"/>
    </source>
</evidence>
<evidence type="ECO:0000256" key="3">
    <source>
        <dbReference type="ARBA" id="ARBA00020170"/>
    </source>
</evidence>
<dbReference type="InterPro" id="IPR042174">
    <property type="entry name" value="RecF_2"/>
</dbReference>
<evidence type="ECO:0000256" key="6">
    <source>
        <dbReference type="ARBA" id="ARBA00022741"/>
    </source>
</evidence>
<dbReference type="GO" id="GO:0005524">
    <property type="term" value="F:ATP binding"/>
    <property type="evidence" value="ECO:0007669"/>
    <property type="project" value="UniProtKB-UniRule"/>
</dbReference>
<keyword evidence="10 12" id="KW-0234">DNA repair</keyword>
<dbReference type="GO" id="GO:0000731">
    <property type="term" value="P:DNA synthesis involved in DNA repair"/>
    <property type="evidence" value="ECO:0007669"/>
    <property type="project" value="TreeGrafter"/>
</dbReference>
<comment type="subcellular location">
    <subcellularLocation>
        <location evidence="1 12 13">Cytoplasm</location>
    </subcellularLocation>
</comment>
<proteinExistence type="inferred from homology"/>
<dbReference type="AlphaFoldDB" id="A0A1U9K2X3"/>
<dbReference type="STRING" id="1471761.B0W44_00020"/>
<keyword evidence="5 12" id="KW-0235">DNA replication</keyword>
<feature type="binding site" evidence="12">
    <location>
        <begin position="30"/>
        <end position="37"/>
    </location>
    <ligand>
        <name>ATP</name>
        <dbReference type="ChEBI" id="CHEBI:30616"/>
    </ligand>
</feature>
<dbReference type="FunFam" id="1.20.1050.90:FF:000002">
    <property type="entry name" value="DNA replication and repair protein RecF"/>
    <property type="match status" value="1"/>
</dbReference>
<dbReference type="InterPro" id="IPR001238">
    <property type="entry name" value="DNA-binding_RecF"/>
</dbReference>
<dbReference type="Gene3D" id="1.20.1050.90">
    <property type="entry name" value="RecF/RecN/SMC, N-terminal domain"/>
    <property type="match status" value="1"/>
</dbReference>
<keyword evidence="7 12" id="KW-0227">DNA damage</keyword>
<dbReference type="Proteomes" id="UP000188603">
    <property type="component" value="Chromosome"/>
</dbReference>
<keyword evidence="16" id="KW-1185">Reference proteome</keyword>
<dbReference type="Pfam" id="PF02463">
    <property type="entry name" value="SMC_N"/>
    <property type="match status" value="1"/>
</dbReference>
<dbReference type="OrthoDB" id="9803889at2"/>
<dbReference type="GO" id="GO:0006260">
    <property type="term" value="P:DNA replication"/>
    <property type="evidence" value="ECO:0007669"/>
    <property type="project" value="UniProtKB-UniRule"/>
</dbReference>
<dbReference type="RefSeq" id="WP_077718240.1">
    <property type="nucleotide sequence ID" value="NZ_CP019699.1"/>
</dbReference>
<protein>
    <recommendedName>
        <fullName evidence="3 12">DNA replication and repair protein RecF</fullName>
    </recommendedName>
</protein>
<dbReference type="EMBL" id="CP019699">
    <property type="protein sequence ID" value="AQS54427.1"/>
    <property type="molecule type" value="Genomic_DNA"/>
</dbReference>
<dbReference type="Gene3D" id="3.40.50.300">
    <property type="entry name" value="P-loop containing nucleotide triphosphate hydrolases"/>
    <property type="match status" value="1"/>
</dbReference>
<evidence type="ECO:0000256" key="11">
    <source>
        <dbReference type="ARBA" id="ARBA00023236"/>
    </source>
</evidence>
<evidence type="ECO:0000256" key="8">
    <source>
        <dbReference type="ARBA" id="ARBA00022840"/>
    </source>
</evidence>
<organism evidence="15 16">
    <name type="scientific">Novibacillus thermophilus</name>
    <dbReference type="NCBI Taxonomy" id="1471761"/>
    <lineage>
        <taxon>Bacteria</taxon>
        <taxon>Bacillati</taxon>
        <taxon>Bacillota</taxon>
        <taxon>Bacilli</taxon>
        <taxon>Bacillales</taxon>
        <taxon>Thermoactinomycetaceae</taxon>
        <taxon>Novibacillus</taxon>
    </lineage>
</organism>
<evidence type="ECO:0000256" key="4">
    <source>
        <dbReference type="ARBA" id="ARBA00022490"/>
    </source>
</evidence>
<dbReference type="PROSITE" id="PS00618">
    <property type="entry name" value="RECF_2"/>
    <property type="match status" value="1"/>
</dbReference>
<evidence type="ECO:0000256" key="2">
    <source>
        <dbReference type="ARBA" id="ARBA00008016"/>
    </source>
</evidence>
<dbReference type="NCBIfam" id="TIGR00611">
    <property type="entry name" value="recf"/>
    <property type="match status" value="1"/>
</dbReference>
<dbReference type="PANTHER" id="PTHR32182">
    <property type="entry name" value="DNA REPLICATION AND REPAIR PROTEIN RECF"/>
    <property type="match status" value="1"/>
</dbReference>
<dbReference type="HAMAP" id="MF_00365">
    <property type="entry name" value="RecF"/>
    <property type="match status" value="1"/>
</dbReference>
<feature type="domain" description="RecF/RecN/SMC N-terminal" evidence="14">
    <location>
        <begin position="3"/>
        <end position="348"/>
    </location>
</feature>
<evidence type="ECO:0000313" key="15">
    <source>
        <dbReference type="EMBL" id="AQS54427.1"/>
    </source>
</evidence>
<evidence type="ECO:0000256" key="10">
    <source>
        <dbReference type="ARBA" id="ARBA00023204"/>
    </source>
</evidence>
<evidence type="ECO:0000313" key="16">
    <source>
        <dbReference type="Proteomes" id="UP000188603"/>
    </source>
</evidence>
<keyword evidence="6 12" id="KW-0547">Nucleotide-binding</keyword>
<dbReference type="GO" id="GO:0009432">
    <property type="term" value="P:SOS response"/>
    <property type="evidence" value="ECO:0007669"/>
    <property type="project" value="UniProtKB-UniRule"/>
</dbReference>
<dbReference type="GO" id="GO:0003697">
    <property type="term" value="F:single-stranded DNA binding"/>
    <property type="evidence" value="ECO:0007669"/>
    <property type="project" value="UniProtKB-UniRule"/>
</dbReference>
<keyword evidence="8 12" id="KW-0067">ATP-binding</keyword>
<comment type="function">
    <text evidence="12 13">The RecF protein is involved in DNA metabolism; it is required for DNA replication and normal SOS inducibility. RecF binds preferentially to single-stranded, linear DNA. It also seems to bind ATP.</text>
</comment>
<name>A0A1U9K2X3_9BACL</name>
<evidence type="ECO:0000256" key="5">
    <source>
        <dbReference type="ARBA" id="ARBA00022705"/>
    </source>
</evidence>
<accession>A0A1U9K2X3</accession>
<reference evidence="15 16" key="1">
    <citation type="journal article" date="2015" name="Int. J. Syst. Evol. Microbiol.">
        <title>Novibacillus thermophilus gen. nov., sp. nov., a Gram-staining-negative and moderately thermophilic member of the family Thermoactinomycetaceae.</title>
        <authorList>
            <person name="Yang G."/>
            <person name="Chen J."/>
            <person name="Zhou S."/>
        </authorList>
    </citation>
    <scope>NUCLEOTIDE SEQUENCE [LARGE SCALE GENOMIC DNA]</scope>
    <source>
        <strain evidence="15 16">SG-1</strain>
    </source>
</reference>
<keyword evidence="9 12" id="KW-0238">DNA-binding</keyword>
<sequence length="370" mass="42749">MRVHRLVLKNFRNYETFDQTFDRQVIIFRGANAQGKTNVLEALYMLSIAKSHRTNRDRDCIRWGAPFAVMKATVERKSDRHRLEVQLSPKGKKVKRNGVEQRRLSDYLGTLNAVMFAPEDLSIVKGRPEMRRRFLDMSISQVTPTYVHHLSRYNKVLAQRNHLLKSMWQTKATAPLLDVLNEQLVTAGVHVLLKRVEFIRKIESWAQDIQAHITNGHERLQLSYRTFVDDIEQKDESALREEYYALLKSREAKERERGSTLIGPHRDDVTFTVNDIDVQTFGSQGQQRTTALSLKLAEIELVYEVIGEYPILLLDDVLSELDVTRQTHLIHSIRGKVQTFVTTTSTDGIDERTLRDASVYDVERGNVRCG</sequence>
<evidence type="ECO:0000256" key="12">
    <source>
        <dbReference type="HAMAP-Rule" id="MF_00365"/>
    </source>
</evidence>
<dbReference type="PANTHER" id="PTHR32182:SF0">
    <property type="entry name" value="DNA REPLICATION AND REPAIR PROTEIN RECF"/>
    <property type="match status" value="1"/>
</dbReference>
<gene>
    <name evidence="12" type="primary">recF</name>
    <name evidence="15" type="ORF">B0W44_00020</name>
</gene>
<dbReference type="GO" id="GO:0006302">
    <property type="term" value="P:double-strand break repair"/>
    <property type="evidence" value="ECO:0007669"/>
    <property type="project" value="TreeGrafter"/>
</dbReference>
<keyword evidence="11 12" id="KW-0742">SOS response</keyword>
<evidence type="ECO:0000256" key="1">
    <source>
        <dbReference type="ARBA" id="ARBA00004496"/>
    </source>
</evidence>
<evidence type="ECO:0000256" key="13">
    <source>
        <dbReference type="RuleBase" id="RU000578"/>
    </source>
</evidence>
<keyword evidence="4 12" id="KW-0963">Cytoplasm</keyword>
<dbReference type="InterPro" id="IPR003395">
    <property type="entry name" value="RecF/RecN/SMC_N"/>
</dbReference>
<dbReference type="GO" id="GO:0005737">
    <property type="term" value="C:cytoplasm"/>
    <property type="evidence" value="ECO:0007669"/>
    <property type="project" value="UniProtKB-SubCell"/>
</dbReference>
<evidence type="ECO:0000256" key="9">
    <source>
        <dbReference type="ARBA" id="ARBA00023125"/>
    </source>
</evidence>
<dbReference type="SUPFAM" id="SSF52540">
    <property type="entry name" value="P-loop containing nucleoside triphosphate hydrolases"/>
    <property type="match status" value="1"/>
</dbReference>
<dbReference type="InterPro" id="IPR018078">
    <property type="entry name" value="DNA-binding_RecF_CS"/>
</dbReference>
<comment type="similarity">
    <text evidence="2 12 13">Belongs to the RecF family.</text>
</comment>
<evidence type="ECO:0000256" key="7">
    <source>
        <dbReference type="ARBA" id="ARBA00022763"/>
    </source>
</evidence>